<evidence type="ECO:0000256" key="4">
    <source>
        <dbReference type="ARBA" id="ARBA00023125"/>
    </source>
</evidence>
<protein>
    <submittedName>
        <fullName evidence="7">Sigma54 specific transcriptional regulator, Fis family</fullName>
    </submittedName>
</protein>
<dbReference type="InterPro" id="IPR029016">
    <property type="entry name" value="GAF-like_dom_sf"/>
</dbReference>
<dbReference type="RefSeq" id="WP_012065140.1">
    <property type="nucleotide sequence ID" value="NC_009633.1"/>
</dbReference>
<dbReference type="Pfam" id="PF00158">
    <property type="entry name" value="Sigma54_activat"/>
    <property type="match status" value="1"/>
</dbReference>
<dbReference type="InterPro" id="IPR002197">
    <property type="entry name" value="HTH_Fis"/>
</dbReference>
<dbReference type="GO" id="GO:0043565">
    <property type="term" value="F:sequence-specific DNA binding"/>
    <property type="evidence" value="ECO:0007669"/>
    <property type="project" value="InterPro"/>
</dbReference>
<evidence type="ECO:0000256" key="5">
    <source>
        <dbReference type="ARBA" id="ARBA00023163"/>
    </source>
</evidence>
<dbReference type="InterPro" id="IPR002078">
    <property type="entry name" value="Sigma_54_int"/>
</dbReference>
<reference evidence="8" key="1">
    <citation type="journal article" date="2016" name="Genome Announc.">
        <title>Complete genome sequence of Alkaliphilus metalliredigens strain QYMF, an alkaliphilic and metal-reducing bacterium isolated from borax-contaminated leachate ponds.</title>
        <authorList>
            <person name="Hwang C."/>
            <person name="Copeland A."/>
            <person name="Lucas S."/>
            <person name="Lapidus A."/>
            <person name="Barry K."/>
            <person name="Detter J.C."/>
            <person name="Glavina Del Rio T."/>
            <person name="Hammon N."/>
            <person name="Israni S."/>
            <person name="Dalin E."/>
            <person name="Tice H."/>
            <person name="Pitluck S."/>
            <person name="Chertkov O."/>
            <person name="Brettin T."/>
            <person name="Bruce D."/>
            <person name="Han C."/>
            <person name="Schmutz J."/>
            <person name="Larimer F."/>
            <person name="Land M.L."/>
            <person name="Hauser L."/>
            <person name="Kyrpides N."/>
            <person name="Mikhailova N."/>
            <person name="Ye Q."/>
            <person name="Zhou J."/>
            <person name="Richardson P."/>
            <person name="Fields M.W."/>
        </authorList>
    </citation>
    <scope>NUCLEOTIDE SEQUENCE [LARGE SCALE GENOMIC DNA]</scope>
    <source>
        <strain evidence="8">QYMF</strain>
    </source>
</reference>
<dbReference type="GO" id="GO:0005524">
    <property type="term" value="F:ATP binding"/>
    <property type="evidence" value="ECO:0007669"/>
    <property type="project" value="UniProtKB-KW"/>
</dbReference>
<dbReference type="InterPro" id="IPR003018">
    <property type="entry name" value="GAF"/>
</dbReference>
<dbReference type="STRING" id="293826.Amet_4111"/>
<dbReference type="InterPro" id="IPR003593">
    <property type="entry name" value="AAA+_ATPase"/>
</dbReference>
<dbReference type="eggNOG" id="COG3829">
    <property type="taxonomic scope" value="Bacteria"/>
</dbReference>
<dbReference type="GO" id="GO:0006355">
    <property type="term" value="P:regulation of DNA-templated transcription"/>
    <property type="evidence" value="ECO:0007669"/>
    <property type="project" value="InterPro"/>
</dbReference>
<dbReference type="Gene3D" id="3.30.450.40">
    <property type="match status" value="1"/>
</dbReference>
<dbReference type="AlphaFoldDB" id="A6TVH4"/>
<dbReference type="PROSITE" id="PS50045">
    <property type="entry name" value="SIGMA54_INTERACT_4"/>
    <property type="match status" value="1"/>
</dbReference>
<name>A6TVH4_ALKMQ</name>
<dbReference type="InterPro" id="IPR009057">
    <property type="entry name" value="Homeodomain-like_sf"/>
</dbReference>
<dbReference type="SMART" id="SM00382">
    <property type="entry name" value="AAA"/>
    <property type="match status" value="1"/>
</dbReference>
<accession>A6TVH4</accession>
<keyword evidence="1" id="KW-0547">Nucleotide-binding</keyword>
<evidence type="ECO:0000259" key="6">
    <source>
        <dbReference type="PROSITE" id="PS50045"/>
    </source>
</evidence>
<organism evidence="7 8">
    <name type="scientific">Alkaliphilus metalliredigens (strain QYMF)</name>
    <dbReference type="NCBI Taxonomy" id="293826"/>
    <lineage>
        <taxon>Bacteria</taxon>
        <taxon>Bacillati</taxon>
        <taxon>Bacillota</taxon>
        <taxon>Clostridia</taxon>
        <taxon>Peptostreptococcales</taxon>
        <taxon>Natronincolaceae</taxon>
        <taxon>Alkaliphilus</taxon>
    </lineage>
</organism>
<gene>
    <name evidence="7" type="ordered locus">Amet_4111</name>
</gene>
<dbReference type="InterPro" id="IPR027417">
    <property type="entry name" value="P-loop_NTPase"/>
</dbReference>
<dbReference type="EMBL" id="CP000724">
    <property type="protein sequence ID" value="ABR50192.1"/>
    <property type="molecule type" value="Genomic_DNA"/>
</dbReference>
<dbReference type="PANTHER" id="PTHR32071">
    <property type="entry name" value="TRANSCRIPTIONAL REGULATORY PROTEIN"/>
    <property type="match status" value="1"/>
</dbReference>
<evidence type="ECO:0000256" key="1">
    <source>
        <dbReference type="ARBA" id="ARBA00022741"/>
    </source>
</evidence>
<dbReference type="SUPFAM" id="SSF52540">
    <property type="entry name" value="P-loop containing nucleoside triphosphate hydrolases"/>
    <property type="match status" value="1"/>
</dbReference>
<evidence type="ECO:0000313" key="7">
    <source>
        <dbReference type="EMBL" id="ABR50192.1"/>
    </source>
</evidence>
<dbReference type="KEGG" id="amt:Amet_4111"/>
<dbReference type="SUPFAM" id="SSF46689">
    <property type="entry name" value="Homeodomain-like"/>
    <property type="match status" value="1"/>
</dbReference>
<keyword evidence="4" id="KW-0238">DNA-binding</keyword>
<dbReference type="Gene3D" id="1.10.10.60">
    <property type="entry name" value="Homeodomain-like"/>
    <property type="match status" value="1"/>
</dbReference>
<dbReference type="Gene3D" id="1.10.8.60">
    <property type="match status" value="1"/>
</dbReference>
<dbReference type="Gene3D" id="3.40.50.300">
    <property type="entry name" value="P-loop containing nucleotide triphosphate hydrolases"/>
    <property type="match status" value="1"/>
</dbReference>
<sequence length="573" mass="66231">MYLAEIKETASQFAKTISEILDVDVMIIDDNYHRIANTFRYNQEEIPINRYTIVGETMHTGKVVVVKNKGEYEHCKNCPDLDECAISGLISVPIFLESKVVGVFALLIPINKISPIFENFEVSIDFLESMAELLSSKLKNIDDYNKLNLIKKQREIIIDMIEDGLVFVNDMGEVVHYNHQFENFFKIEGDIYGNKMKKILDHPFIHEIILLSNNFSHKLFYYEQKNHSFYGFLSYRNININGINHGALLTFKSLGAAYNELNEISNDKANVSFSDILGKDPKLIEKIEMAKKLAVIDESILICGETGLGKTMLVRAIHNFSDRSKKYFAIVDCSNTSYDLLEKEIFGSENNGNVTSLSIGKLRMAHKGTIFFNNICQMPLYLQKRLVEVIKTKELEQRTYKGFHIDVRFIFDTSNDLTTRVKQGMFNEELYFRISKNIIKIPPLLSRKGDIKIVIDSVIEALKIKHLKPHLEFSQDVLETMYKYAWPKNIREIQRTIDLIIGNADDSIVRQKDIIAFDFHRLSRKDLITLDDAEKELIKKMLKQYNCKDDIAKAMGIGRATLYRKLKKYELNQ</sequence>
<dbReference type="CDD" id="cd00009">
    <property type="entry name" value="AAA"/>
    <property type="match status" value="1"/>
</dbReference>
<evidence type="ECO:0000256" key="3">
    <source>
        <dbReference type="ARBA" id="ARBA00023015"/>
    </source>
</evidence>
<keyword evidence="5" id="KW-0804">Transcription</keyword>
<feature type="domain" description="Sigma-54 factor interaction" evidence="6">
    <location>
        <begin position="276"/>
        <end position="502"/>
    </location>
</feature>
<dbReference type="HOGENOM" id="CLU_000445_8_1_9"/>
<keyword evidence="3" id="KW-0805">Transcription regulation</keyword>
<keyword evidence="2" id="KW-0067">ATP-binding</keyword>
<dbReference type="Proteomes" id="UP000001572">
    <property type="component" value="Chromosome"/>
</dbReference>
<dbReference type="OrthoDB" id="9803970at2"/>
<evidence type="ECO:0000256" key="2">
    <source>
        <dbReference type="ARBA" id="ARBA00022840"/>
    </source>
</evidence>
<keyword evidence="8" id="KW-1185">Reference proteome</keyword>
<dbReference type="eggNOG" id="COG2203">
    <property type="taxonomic scope" value="Bacteria"/>
</dbReference>
<proteinExistence type="predicted"/>
<dbReference type="SUPFAM" id="SSF55781">
    <property type="entry name" value="GAF domain-like"/>
    <property type="match status" value="1"/>
</dbReference>
<dbReference type="PANTHER" id="PTHR32071:SF57">
    <property type="entry name" value="C4-DICARBOXYLATE TRANSPORT TRANSCRIPTIONAL REGULATORY PROTEIN DCTD"/>
    <property type="match status" value="1"/>
</dbReference>
<evidence type="ECO:0000313" key="8">
    <source>
        <dbReference type="Proteomes" id="UP000001572"/>
    </source>
</evidence>
<dbReference type="InterPro" id="IPR058031">
    <property type="entry name" value="AAA_lid_NorR"/>
</dbReference>
<dbReference type="Pfam" id="PF13185">
    <property type="entry name" value="GAF_2"/>
    <property type="match status" value="1"/>
</dbReference>
<dbReference type="Pfam" id="PF02954">
    <property type="entry name" value="HTH_8"/>
    <property type="match status" value="1"/>
</dbReference>
<dbReference type="Pfam" id="PF25601">
    <property type="entry name" value="AAA_lid_14"/>
    <property type="match status" value="1"/>
</dbReference>